<dbReference type="AlphaFoldDB" id="G7WLT2"/>
<dbReference type="PATRIC" id="fig|1110509.7.peg.329"/>
<dbReference type="EMBL" id="CP003117">
    <property type="protein sequence ID" value="AET63675.1"/>
    <property type="molecule type" value="Genomic_DNA"/>
</dbReference>
<organism evidence="1 2">
    <name type="scientific">Methanothrix harundinacea (strain 6Ac)</name>
    <name type="common">Methanosaeta harundinacea</name>
    <dbReference type="NCBI Taxonomy" id="1110509"/>
    <lineage>
        <taxon>Archaea</taxon>
        <taxon>Methanobacteriati</taxon>
        <taxon>Methanobacteriota</taxon>
        <taxon>Stenosarchaea group</taxon>
        <taxon>Methanomicrobia</taxon>
        <taxon>Methanotrichales</taxon>
        <taxon>Methanotrichaceae</taxon>
        <taxon>Methanothrix</taxon>
    </lineage>
</organism>
<dbReference type="SUPFAM" id="SSF46785">
    <property type="entry name" value="Winged helix' DNA-binding domain"/>
    <property type="match status" value="1"/>
</dbReference>
<dbReference type="InterPro" id="IPR036390">
    <property type="entry name" value="WH_DNA-bd_sf"/>
</dbReference>
<dbReference type="KEGG" id="mhi:Mhar_0288"/>
<accession>G7WLT2</accession>
<proteinExistence type="predicted"/>
<dbReference type="RefSeq" id="WP_014585860.1">
    <property type="nucleotide sequence ID" value="NC_017527.1"/>
</dbReference>
<sequence>MMEELIGFVMGNKQRIKVLEIIESKGPQPADKVAKFGRLTGPVVGRALEEVAGKGLLREKGGVWEFTDLGVELSKELKKRA</sequence>
<dbReference type="HOGENOM" id="CLU_191927_0_0_2"/>
<dbReference type="GeneID" id="12509457"/>
<evidence type="ECO:0000313" key="1">
    <source>
        <dbReference type="EMBL" id="AET63675.1"/>
    </source>
</evidence>
<protein>
    <submittedName>
        <fullName evidence="1">Putative transcriptional regulator</fullName>
    </submittedName>
</protein>
<reference evidence="1 2" key="1">
    <citation type="journal article" date="2012" name="PLoS ONE">
        <title>The genome characteristics and predicted function of methyl-group oxidation pathway in the obligate aceticlastic methanogens, Methanosaeta spp.</title>
        <authorList>
            <person name="Zhu J."/>
            <person name="Zheng H."/>
            <person name="Ai G."/>
            <person name="Zhang G."/>
            <person name="Liu D."/>
            <person name="Liu X."/>
            <person name="Dong X."/>
        </authorList>
    </citation>
    <scope>NUCLEOTIDE SEQUENCE [LARGE SCALE GENOMIC DNA]</scope>
    <source>
        <strain evidence="1 2">6Ac</strain>
    </source>
</reference>
<dbReference type="Proteomes" id="UP000005877">
    <property type="component" value="Chromosome"/>
</dbReference>
<gene>
    <name evidence="1" type="ordered locus">Mhar_0288</name>
</gene>
<dbReference type="STRING" id="1110509.Mhar_0288"/>
<dbReference type="OrthoDB" id="140281at2157"/>
<evidence type="ECO:0000313" key="2">
    <source>
        <dbReference type="Proteomes" id="UP000005877"/>
    </source>
</evidence>
<name>G7WLT2_METH6</name>
<keyword evidence="2" id="KW-1185">Reference proteome</keyword>